<dbReference type="GO" id="GO:0016491">
    <property type="term" value="F:oxidoreductase activity"/>
    <property type="evidence" value="ECO:0007669"/>
    <property type="project" value="InterPro"/>
</dbReference>
<dbReference type="GO" id="GO:0042597">
    <property type="term" value="C:periplasmic space"/>
    <property type="evidence" value="ECO:0007669"/>
    <property type="project" value="UniProtKB-SubCell"/>
</dbReference>
<accession>A0A0C4YKW6</accession>
<dbReference type="Pfam" id="PF07731">
    <property type="entry name" value="Cu-oxidase_2"/>
    <property type="match status" value="1"/>
</dbReference>
<keyword evidence="3" id="KW-0732">Signal</keyword>
<evidence type="ECO:0000256" key="1">
    <source>
        <dbReference type="ARBA" id="ARBA00004418"/>
    </source>
</evidence>
<dbReference type="InterPro" id="IPR002355">
    <property type="entry name" value="Cu_oxidase_Cu_BS"/>
</dbReference>
<dbReference type="GO" id="GO:0005507">
    <property type="term" value="F:copper ion binding"/>
    <property type="evidence" value="ECO:0007669"/>
    <property type="project" value="InterPro"/>
</dbReference>
<dbReference type="SUPFAM" id="SSF49503">
    <property type="entry name" value="Cupredoxins"/>
    <property type="match status" value="1"/>
</dbReference>
<evidence type="ECO:0000259" key="4">
    <source>
        <dbReference type="Pfam" id="PF07731"/>
    </source>
</evidence>
<comment type="subcellular location">
    <subcellularLocation>
        <location evidence="1">Periplasm</location>
    </subcellularLocation>
</comment>
<evidence type="ECO:0000256" key="3">
    <source>
        <dbReference type="SAM" id="SignalP"/>
    </source>
</evidence>
<feature type="signal peptide" evidence="3">
    <location>
        <begin position="1"/>
        <end position="21"/>
    </location>
</feature>
<dbReference type="PROSITE" id="PS00080">
    <property type="entry name" value="MULTICOPPER_OXIDASE2"/>
    <property type="match status" value="1"/>
</dbReference>
<name>A0A0C4YKW6_9BURK</name>
<keyword evidence="2" id="KW-0479">Metal-binding</keyword>
<gene>
    <name evidence="5" type="ORF">RR42_s2126</name>
</gene>
<dbReference type="EMBL" id="CP010537">
    <property type="protein sequence ID" value="AJG23708.1"/>
    <property type="molecule type" value="Genomic_DNA"/>
</dbReference>
<evidence type="ECO:0000256" key="2">
    <source>
        <dbReference type="ARBA" id="ARBA00022723"/>
    </source>
</evidence>
<dbReference type="InterPro" id="IPR011706">
    <property type="entry name" value="Cu-oxidase_C"/>
</dbReference>
<protein>
    <submittedName>
        <fullName evidence="5">Multicopper oxidase</fullName>
    </submittedName>
</protein>
<evidence type="ECO:0000313" key="5">
    <source>
        <dbReference type="EMBL" id="AJG23708.1"/>
    </source>
</evidence>
<reference evidence="5 6" key="1">
    <citation type="journal article" date="2015" name="Genome Announc.">
        <title>Complete Genome Sequence of Cupriavidus basilensis 4G11, Isolated from the Oak Ridge Field Research Center Site.</title>
        <authorList>
            <person name="Ray J."/>
            <person name="Waters R.J."/>
            <person name="Skerker J.M."/>
            <person name="Kuehl J.V."/>
            <person name="Price M.N."/>
            <person name="Huang J."/>
            <person name="Chakraborty R."/>
            <person name="Arkin A.P."/>
            <person name="Deutschbauer A."/>
        </authorList>
    </citation>
    <scope>NUCLEOTIDE SEQUENCE [LARGE SCALE GENOMIC DNA]</scope>
    <source>
        <strain evidence="5">4G11</strain>
    </source>
</reference>
<sequence length="217" mass="23115">MHFVRILAAACLVLGSTASSAQSSAPAADPLDPRASVQPPPASNVLAGYVPLQAQAIAPWRESNAQVTPMAGKDATLANAPMQMRAIEFIADNPGDWAFHCHKSHHTMNAMGHQLPTMIGVKQKDLAKRMNALVPEYMAMGEAGMADIGGMEMPLPDNTLPMMTGQGPFGPIEMGGMFTVLKVRAGLGRNDYRDPGWYRHPKGTVAFEYTGTPGASQ</sequence>
<feature type="domain" description="Plastocyanin-like" evidence="4">
    <location>
        <begin position="72"/>
        <end position="116"/>
    </location>
</feature>
<evidence type="ECO:0000313" key="6">
    <source>
        <dbReference type="Proteomes" id="UP000031843"/>
    </source>
</evidence>
<keyword evidence="6" id="KW-1185">Reference proteome</keyword>
<organism evidence="5 6">
    <name type="scientific">Cupriavidus basilensis</name>
    <dbReference type="NCBI Taxonomy" id="68895"/>
    <lineage>
        <taxon>Bacteria</taxon>
        <taxon>Pseudomonadati</taxon>
        <taxon>Pseudomonadota</taxon>
        <taxon>Betaproteobacteria</taxon>
        <taxon>Burkholderiales</taxon>
        <taxon>Burkholderiaceae</taxon>
        <taxon>Cupriavidus</taxon>
    </lineage>
</organism>
<dbReference type="InterPro" id="IPR008972">
    <property type="entry name" value="Cupredoxin"/>
</dbReference>
<proteinExistence type="predicted"/>
<dbReference type="Proteomes" id="UP000031843">
    <property type="component" value="Chromosome secondary"/>
</dbReference>
<dbReference type="STRING" id="68895.RR42_s2126"/>
<dbReference type="Gene3D" id="2.60.40.420">
    <property type="entry name" value="Cupredoxins - blue copper proteins"/>
    <property type="match status" value="1"/>
</dbReference>
<dbReference type="KEGG" id="cbw:RR42_s2126"/>
<dbReference type="AlphaFoldDB" id="A0A0C4YKW6"/>
<feature type="chain" id="PRO_5002185725" evidence="3">
    <location>
        <begin position="22"/>
        <end position="217"/>
    </location>
</feature>